<evidence type="ECO:0000256" key="3">
    <source>
        <dbReference type="SAM" id="Phobius"/>
    </source>
</evidence>
<protein>
    <submittedName>
        <fullName evidence="5">Putative TagE protein</fullName>
    </submittedName>
</protein>
<evidence type="ECO:0000256" key="2">
    <source>
        <dbReference type="SAM" id="Coils"/>
    </source>
</evidence>
<keyword evidence="1" id="KW-0732">Signal</keyword>
<keyword evidence="6" id="KW-1185">Reference proteome</keyword>
<dbReference type="InterPro" id="IPR050570">
    <property type="entry name" value="Cell_wall_metabolism_enzyme"/>
</dbReference>
<dbReference type="eggNOG" id="COG0739">
    <property type="taxonomic scope" value="Bacteria"/>
</dbReference>
<sequence length="326" mass="36395">MAVDGFTISISGIKGTTHFSLSYSAVRRIKCLFVFILGLFGLLLVLLSLFANDASSSEKARELALQKAMLLKEKLKQSRDSHASLNDNLNQKQQDLRFFSEKISDIESALALSNVELDLKSRVGLVGLNVAARHQILQRIPNGRPVKNGHLSSRYGKRLHPVKKIRAMHHGIDYAVKSGTPIYATADGIVETARKSNMGSGNFLKITHSFGFTSSYSHLQGFEVIKGEYVRKGDLIGYTGNTGLSTGAHLHYEIRLVGRSLDPLPFVRWEMRNFESIFNKNKEIKWDYLVNKIESQIALALKLSSRKVPSSKDNSNWLVTSISTDR</sequence>
<evidence type="ECO:0000259" key="4">
    <source>
        <dbReference type="Pfam" id="PF01551"/>
    </source>
</evidence>
<dbReference type="CDD" id="cd12797">
    <property type="entry name" value="M23_peptidase"/>
    <property type="match status" value="1"/>
</dbReference>
<feature type="coiled-coil region" evidence="2">
    <location>
        <begin position="72"/>
        <end position="102"/>
    </location>
</feature>
<dbReference type="PANTHER" id="PTHR21666">
    <property type="entry name" value="PEPTIDASE-RELATED"/>
    <property type="match status" value="1"/>
</dbReference>
<dbReference type="Pfam" id="PF01551">
    <property type="entry name" value="Peptidase_M23"/>
    <property type="match status" value="1"/>
</dbReference>
<dbReference type="InterPro" id="IPR011055">
    <property type="entry name" value="Dup_hybrid_motif"/>
</dbReference>
<accession>E3BPC3</accession>
<gene>
    <name evidence="5" type="ORF">VIBC2010_03847</name>
</gene>
<name>E3BPC3_9VIBR</name>
<dbReference type="Proteomes" id="UP000002943">
    <property type="component" value="Unassembled WGS sequence"/>
</dbReference>
<keyword evidence="3" id="KW-0812">Transmembrane</keyword>
<dbReference type="InterPro" id="IPR016047">
    <property type="entry name" value="M23ase_b-sheet_dom"/>
</dbReference>
<dbReference type="RefSeq" id="WP_009603023.1">
    <property type="nucleotide sequence ID" value="NZ_CAWLFW010000019.1"/>
</dbReference>
<evidence type="ECO:0000313" key="5">
    <source>
        <dbReference type="EMBL" id="EFP95012.1"/>
    </source>
</evidence>
<dbReference type="PANTHER" id="PTHR21666:SF289">
    <property type="entry name" value="L-ALA--D-GLU ENDOPEPTIDASE"/>
    <property type="match status" value="1"/>
</dbReference>
<keyword evidence="3" id="KW-0472">Membrane</keyword>
<dbReference type="OrthoDB" id="9805070at2"/>
<dbReference type="FunFam" id="2.70.70.10:FF:000006">
    <property type="entry name" value="M23 family peptidase"/>
    <property type="match status" value="1"/>
</dbReference>
<feature type="transmembrane region" description="Helical" evidence="3">
    <location>
        <begin position="31"/>
        <end position="51"/>
    </location>
</feature>
<evidence type="ECO:0000256" key="1">
    <source>
        <dbReference type="ARBA" id="ARBA00022729"/>
    </source>
</evidence>
<dbReference type="STRING" id="796620.VIBC2010_03847"/>
<evidence type="ECO:0000313" key="6">
    <source>
        <dbReference type="Proteomes" id="UP000002943"/>
    </source>
</evidence>
<proteinExistence type="predicted"/>
<reference evidence="5 6" key="1">
    <citation type="journal article" date="2012" name="Int. J. Syst. Evol. Microbiol.">
        <title>Vibrio caribbeanicus sp. nov., isolated from the marine sponge Scleritoderma cyanea.</title>
        <authorList>
            <person name="Hoffmann M."/>
            <person name="Monday S.R."/>
            <person name="Allard M.W."/>
            <person name="Strain E.A."/>
            <person name="Whittaker P."/>
            <person name="Naum M."/>
            <person name="McCarthy P.J."/>
            <person name="Lopez J.V."/>
            <person name="Fischer M."/>
            <person name="Brown E.W."/>
        </authorList>
    </citation>
    <scope>NUCLEOTIDE SEQUENCE [LARGE SCALE GENOMIC DNA]</scope>
    <source>
        <strain evidence="5 6">ATCC BAA-2122</strain>
    </source>
</reference>
<feature type="domain" description="M23ase beta-sheet core" evidence="4">
    <location>
        <begin position="168"/>
        <end position="263"/>
    </location>
</feature>
<keyword evidence="2" id="KW-0175">Coiled coil</keyword>
<keyword evidence="3" id="KW-1133">Transmembrane helix</keyword>
<dbReference type="SUPFAM" id="SSF51261">
    <property type="entry name" value="Duplicated hybrid motif"/>
    <property type="match status" value="1"/>
</dbReference>
<dbReference type="AlphaFoldDB" id="E3BPC3"/>
<comment type="caution">
    <text evidence="5">The sequence shown here is derived from an EMBL/GenBank/DDBJ whole genome shotgun (WGS) entry which is preliminary data.</text>
</comment>
<dbReference type="Gene3D" id="2.70.70.10">
    <property type="entry name" value="Glucose Permease (Domain IIA)"/>
    <property type="match status" value="1"/>
</dbReference>
<dbReference type="GO" id="GO:0004222">
    <property type="term" value="F:metalloendopeptidase activity"/>
    <property type="evidence" value="ECO:0007669"/>
    <property type="project" value="TreeGrafter"/>
</dbReference>
<dbReference type="EMBL" id="AEIU01000108">
    <property type="protein sequence ID" value="EFP95012.1"/>
    <property type="molecule type" value="Genomic_DNA"/>
</dbReference>
<organism evidence="5 6">
    <name type="scientific">Vibrio caribbeanicus ATCC BAA-2122</name>
    <dbReference type="NCBI Taxonomy" id="796620"/>
    <lineage>
        <taxon>Bacteria</taxon>
        <taxon>Pseudomonadati</taxon>
        <taxon>Pseudomonadota</taxon>
        <taxon>Gammaproteobacteria</taxon>
        <taxon>Vibrionales</taxon>
        <taxon>Vibrionaceae</taxon>
        <taxon>Vibrio</taxon>
    </lineage>
</organism>